<accession>A0AAN7P533</accession>
<dbReference type="SMART" id="SM00696">
    <property type="entry name" value="DM9"/>
    <property type="match status" value="2"/>
</dbReference>
<dbReference type="EMBL" id="JARPUR010000006">
    <property type="protein sequence ID" value="KAK4874551.1"/>
    <property type="molecule type" value="Genomic_DNA"/>
</dbReference>
<name>A0AAN7P533_9COLE</name>
<feature type="signal peptide" evidence="1">
    <location>
        <begin position="1"/>
        <end position="22"/>
    </location>
</feature>
<proteinExistence type="predicted"/>
<comment type="caution">
    <text evidence="2">The sequence shown here is derived from an EMBL/GenBank/DDBJ whole genome shotgun (WGS) entry which is preliminary data.</text>
</comment>
<protein>
    <submittedName>
        <fullName evidence="2">Uncharacterized protein</fullName>
    </submittedName>
</protein>
<dbReference type="Proteomes" id="UP001353858">
    <property type="component" value="Unassembled WGS sequence"/>
</dbReference>
<dbReference type="AlphaFoldDB" id="A0AAN7P533"/>
<dbReference type="PANTHER" id="PTHR31649:SF10">
    <property type="entry name" value="IP19903P-RELATED"/>
    <property type="match status" value="1"/>
</dbReference>
<keyword evidence="3" id="KW-1185">Reference proteome</keyword>
<evidence type="ECO:0000313" key="3">
    <source>
        <dbReference type="Proteomes" id="UP001353858"/>
    </source>
</evidence>
<feature type="chain" id="PRO_5042833174" evidence="1">
    <location>
        <begin position="23"/>
        <end position="380"/>
    </location>
</feature>
<sequence>MKLCTAITVILCIIHAETKCCAKDYCWRDFNGGIPSDAFPAGVDKNGKPIYVGHVTFPHKVINGQIFSDKNVIYYDWLWKEYSSDKNIKILCTEQPQKFEWVPISYNEVLFIQKKLLIGGFDDYPTYIGRAQCDNETSVGKIICIPSKCFELFTTQHGYTKEHEKFEILTYNPSINSTNKCDIEIELESLLNNIAITVILCIIHAETKYFAEDYCWRDFNGAIPSDAFPAGVDKNGKPIYVGQVLFQDKLINGQIFSDKNVIYFDWLWKEYSSDKNIKILCTEQPQKFEWVPTCYNEVLFIQKILVPGGFEDYPTYIGRAQCDNEKRVGKIICKPTECFELFTTQNGYTKGHEKFEILTYNPSINSTNKCDIEIDVRRGN</sequence>
<keyword evidence="1" id="KW-0732">Signal</keyword>
<dbReference type="PANTHER" id="PTHR31649">
    <property type="entry name" value="AGAP009604-PA"/>
    <property type="match status" value="1"/>
</dbReference>
<evidence type="ECO:0000313" key="2">
    <source>
        <dbReference type="EMBL" id="KAK4874551.1"/>
    </source>
</evidence>
<evidence type="ECO:0000256" key="1">
    <source>
        <dbReference type="SAM" id="SignalP"/>
    </source>
</evidence>
<reference evidence="3" key="1">
    <citation type="submission" date="2023-01" db="EMBL/GenBank/DDBJ databases">
        <title>Key to firefly adult light organ development and bioluminescence: homeobox transcription factors regulate luciferase expression and transportation to peroxisome.</title>
        <authorList>
            <person name="Fu X."/>
        </authorList>
    </citation>
    <scope>NUCLEOTIDE SEQUENCE [LARGE SCALE GENOMIC DNA]</scope>
</reference>
<gene>
    <name evidence="2" type="ORF">RN001_013911</name>
</gene>
<dbReference type="Pfam" id="PF11901">
    <property type="entry name" value="DM9"/>
    <property type="match status" value="2"/>
</dbReference>
<dbReference type="InterPro" id="IPR006616">
    <property type="entry name" value="DM9_repeat"/>
</dbReference>
<organism evidence="2 3">
    <name type="scientific">Aquatica leii</name>
    <dbReference type="NCBI Taxonomy" id="1421715"/>
    <lineage>
        <taxon>Eukaryota</taxon>
        <taxon>Metazoa</taxon>
        <taxon>Ecdysozoa</taxon>
        <taxon>Arthropoda</taxon>
        <taxon>Hexapoda</taxon>
        <taxon>Insecta</taxon>
        <taxon>Pterygota</taxon>
        <taxon>Neoptera</taxon>
        <taxon>Endopterygota</taxon>
        <taxon>Coleoptera</taxon>
        <taxon>Polyphaga</taxon>
        <taxon>Elateriformia</taxon>
        <taxon>Elateroidea</taxon>
        <taxon>Lampyridae</taxon>
        <taxon>Luciolinae</taxon>
        <taxon>Aquatica</taxon>
    </lineage>
</organism>